<keyword evidence="5" id="KW-1185">Reference proteome</keyword>
<comment type="caution">
    <text evidence="4">The sequence shown here is derived from an EMBL/GenBank/DDBJ whole genome shotgun (WGS) entry which is preliminary data.</text>
</comment>
<dbReference type="SUPFAM" id="SSF56300">
    <property type="entry name" value="Metallo-dependent phosphatases"/>
    <property type="match status" value="1"/>
</dbReference>
<dbReference type="InterPro" id="IPR052169">
    <property type="entry name" value="CW_Biosynth-Accessory"/>
</dbReference>
<dbReference type="InterPro" id="IPR019079">
    <property type="entry name" value="Capsule_synth_CapA"/>
</dbReference>
<sequence>MKPYLNLLLITLLLSACRFNNEQAQKPDSANVLQNDTATKTVVKHSADSICIAAVGDIMLGTSYPDKQTLPPDSGKNSFKAVADELRSADVTFGNLEGVLLDTGAAAYYKLHQVSKAYLFRMPQHYADILKDAGFDVLSIANNHVGDFGLAGQKSTVKMLDSVGIKYAGLHKYPSTIFKINGVTYGFCAFSPNAPTVSLLDHAKAAAIISELKQQVDVVIVSFHGGGEGTDHEHVPSGPESYKGEHRGDVRLFAHNAIDAGADVVLGHGPHLTRAMEKYNNRFIAYSLGNFCTYKGVNTTGVCGIAPLLKIYINKSGEFLSGRIISTRQSMPGGLRVDTANRVVKRIKMLNAIDIPEAGLNISDSGVITPAG</sequence>
<reference evidence="5" key="1">
    <citation type="journal article" date="2019" name="Int. J. Syst. Evol. Microbiol.">
        <title>The Global Catalogue of Microorganisms (GCM) 10K type strain sequencing project: providing services to taxonomists for standard genome sequencing and annotation.</title>
        <authorList>
            <consortium name="The Broad Institute Genomics Platform"/>
            <consortium name="The Broad Institute Genome Sequencing Center for Infectious Disease"/>
            <person name="Wu L."/>
            <person name="Ma J."/>
        </authorList>
    </citation>
    <scope>NUCLEOTIDE SEQUENCE [LARGE SCALE GENOMIC DNA]</scope>
    <source>
        <strain evidence="5">JCM 17705</strain>
    </source>
</reference>
<protein>
    <recommendedName>
        <fullName evidence="3">Capsule synthesis protein CapA domain-containing protein</fullName>
    </recommendedName>
</protein>
<dbReference type="SMART" id="SM00854">
    <property type="entry name" value="PGA_cap"/>
    <property type="match status" value="1"/>
</dbReference>
<dbReference type="RefSeq" id="WP_345212838.1">
    <property type="nucleotide sequence ID" value="NZ_BAABFT010000012.1"/>
</dbReference>
<evidence type="ECO:0000313" key="5">
    <source>
        <dbReference type="Proteomes" id="UP001500582"/>
    </source>
</evidence>
<feature type="chain" id="PRO_5046375615" description="Capsule synthesis protein CapA domain-containing protein" evidence="2">
    <location>
        <begin position="25"/>
        <end position="372"/>
    </location>
</feature>
<comment type="similarity">
    <text evidence="1">Belongs to the CapA family.</text>
</comment>
<dbReference type="Pfam" id="PF09587">
    <property type="entry name" value="PGA_cap"/>
    <property type="match status" value="1"/>
</dbReference>
<feature type="signal peptide" evidence="2">
    <location>
        <begin position="1"/>
        <end position="24"/>
    </location>
</feature>
<dbReference type="Gene3D" id="3.60.21.10">
    <property type="match status" value="1"/>
</dbReference>
<dbReference type="PANTHER" id="PTHR33393:SF11">
    <property type="entry name" value="POLYGLUTAMINE SYNTHESIS ACCESSORY PROTEIN RV0574C-RELATED"/>
    <property type="match status" value="1"/>
</dbReference>
<evidence type="ECO:0000256" key="1">
    <source>
        <dbReference type="ARBA" id="ARBA00005662"/>
    </source>
</evidence>
<dbReference type="CDD" id="cd07381">
    <property type="entry name" value="MPP_CapA"/>
    <property type="match status" value="1"/>
</dbReference>
<dbReference type="InterPro" id="IPR029052">
    <property type="entry name" value="Metallo-depent_PP-like"/>
</dbReference>
<evidence type="ECO:0000313" key="4">
    <source>
        <dbReference type="EMBL" id="GAA4332561.1"/>
    </source>
</evidence>
<dbReference type="PANTHER" id="PTHR33393">
    <property type="entry name" value="POLYGLUTAMINE SYNTHESIS ACCESSORY PROTEIN RV0574C-RELATED"/>
    <property type="match status" value="1"/>
</dbReference>
<dbReference type="PROSITE" id="PS51257">
    <property type="entry name" value="PROKAR_LIPOPROTEIN"/>
    <property type="match status" value="1"/>
</dbReference>
<proteinExistence type="inferred from homology"/>
<name>A0ABP8H160_9SPHI</name>
<keyword evidence="2" id="KW-0732">Signal</keyword>
<evidence type="ECO:0000256" key="2">
    <source>
        <dbReference type="SAM" id="SignalP"/>
    </source>
</evidence>
<evidence type="ECO:0000259" key="3">
    <source>
        <dbReference type="SMART" id="SM00854"/>
    </source>
</evidence>
<feature type="domain" description="Capsule synthesis protein CapA" evidence="3">
    <location>
        <begin position="51"/>
        <end position="295"/>
    </location>
</feature>
<dbReference type="Proteomes" id="UP001500582">
    <property type="component" value="Unassembled WGS sequence"/>
</dbReference>
<accession>A0ABP8H160</accession>
<gene>
    <name evidence="4" type="ORF">GCM10023149_38890</name>
</gene>
<organism evidence="4 5">
    <name type="scientific">Mucilaginibacter gynuensis</name>
    <dbReference type="NCBI Taxonomy" id="1302236"/>
    <lineage>
        <taxon>Bacteria</taxon>
        <taxon>Pseudomonadati</taxon>
        <taxon>Bacteroidota</taxon>
        <taxon>Sphingobacteriia</taxon>
        <taxon>Sphingobacteriales</taxon>
        <taxon>Sphingobacteriaceae</taxon>
        <taxon>Mucilaginibacter</taxon>
    </lineage>
</organism>
<dbReference type="EMBL" id="BAABFT010000012">
    <property type="protein sequence ID" value="GAA4332561.1"/>
    <property type="molecule type" value="Genomic_DNA"/>
</dbReference>